<sequence>MIDRWDRDRQAKPDASRIILTHTNDEVRELNEAARGRMREAGDLGADVLVTAERGARDFASGDRVMFLQNERGLGVKNGTLGTIEQVSPQSMSVRTDDGRNVAFDLKDYNRIDHGYAATIHKAQGMTVDRAHVLATPGMDAHGSYVALSRHRDGMDLHYGRDDFADENRLVRTLGRDRAKDMTTDYEPARAYAERRGITFRERIELVVEIVRQVPEKVRGMFDGLRLPVDGGQGPERETPERKVAQRDVPADPEAVARKARTDALIRHARAVDAIATTPSPDGMIAPAQTRELNDARKAFEAVRPYGWRDAEEAYAKNPGLVSEAARGQINRTVRALQLETELRTDPARELNLRADRFVERWQKLDRDSLAQYQGGNYNGYHASRRAMGDMARSLERDPQLESILANRKRELGISFDSGRSLGRELASSHGIDYSLGRGLGL</sequence>
<dbReference type="STRING" id="363754.RHSP_82580"/>
<name>N6U2I7_9HYPH</name>
<dbReference type="PATRIC" id="fig|363754.4.peg.6417"/>
<reference evidence="2 3" key="1">
    <citation type="journal article" date="2012" name="BMC Genomics">
        <title>Genomic basis of broad host range and environmental adaptability of Rhizobium tropici CIAT 899 and Rhizobium sp. PRF 81 which are used in inoculants for common bean (Phaseolus vulgaris L.).</title>
        <authorList>
            <person name="Ormeno-Orrillo E."/>
            <person name="Menna P."/>
            <person name="Almeida L.G."/>
            <person name="Ollero F.J."/>
            <person name="Nicolas M.F."/>
            <person name="Pains Rodrigues E."/>
            <person name="Shigueyoshi Nakatani A."/>
            <person name="Silva Batista J.S."/>
            <person name="Oliveira Chueire L.M."/>
            <person name="Souza R.C."/>
            <person name="Ribeiro Vasconcelos A.T."/>
            <person name="Megias M."/>
            <person name="Hungria M."/>
            <person name="Martinez-Romero E."/>
        </authorList>
    </citation>
    <scope>NUCLEOTIDE SEQUENCE [LARGE SCALE GENOMIC DNA]</scope>
    <source>
        <strain evidence="2 3">PRF 81</strain>
    </source>
</reference>
<evidence type="ECO:0000313" key="2">
    <source>
        <dbReference type="EMBL" id="ENN84548.1"/>
    </source>
</evidence>
<dbReference type="EMBL" id="AQHN01000089">
    <property type="protein sequence ID" value="ENN84548.1"/>
    <property type="molecule type" value="Genomic_DNA"/>
</dbReference>
<dbReference type="CDD" id="cd18809">
    <property type="entry name" value="SF1_C_RecD"/>
    <property type="match status" value="1"/>
</dbReference>
<proteinExistence type="predicted"/>
<dbReference type="InterPro" id="IPR027417">
    <property type="entry name" value="P-loop_NTPase"/>
</dbReference>
<dbReference type="Gene3D" id="2.30.30.940">
    <property type="match status" value="1"/>
</dbReference>
<keyword evidence="3" id="KW-1185">Reference proteome</keyword>
<dbReference type="Proteomes" id="UP000012429">
    <property type="component" value="Unassembled WGS sequence"/>
</dbReference>
<feature type="compositionally biased region" description="Basic and acidic residues" evidence="1">
    <location>
        <begin position="235"/>
        <end position="252"/>
    </location>
</feature>
<protein>
    <submittedName>
        <fullName evidence="2">Conjugal transfer relaxase TraA</fullName>
    </submittedName>
</protein>
<feature type="region of interest" description="Disordered" evidence="1">
    <location>
        <begin position="225"/>
        <end position="252"/>
    </location>
</feature>
<evidence type="ECO:0000256" key="1">
    <source>
        <dbReference type="SAM" id="MobiDB-lite"/>
    </source>
</evidence>
<gene>
    <name evidence="2" type="ORF">RHSP_82580</name>
</gene>
<dbReference type="AlphaFoldDB" id="N6U2I7"/>
<dbReference type="Gene3D" id="3.40.50.300">
    <property type="entry name" value="P-loop containing nucleotide triphosphate hydrolases"/>
    <property type="match status" value="1"/>
</dbReference>
<dbReference type="SUPFAM" id="SSF52540">
    <property type="entry name" value="P-loop containing nucleoside triphosphate hydrolases"/>
    <property type="match status" value="1"/>
</dbReference>
<evidence type="ECO:0000313" key="3">
    <source>
        <dbReference type="Proteomes" id="UP000012429"/>
    </source>
</evidence>
<organism evidence="2 3">
    <name type="scientific">Rhizobium freirei PRF 81</name>
    <dbReference type="NCBI Taxonomy" id="363754"/>
    <lineage>
        <taxon>Bacteria</taxon>
        <taxon>Pseudomonadati</taxon>
        <taxon>Pseudomonadota</taxon>
        <taxon>Alphaproteobacteria</taxon>
        <taxon>Hyphomicrobiales</taxon>
        <taxon>Rhizobiaceae</taxon>
        <taxon>Rhizobium/Agrobacterium group</taxon>
        <taxon>Rhizobium</taxon>
    </lineage>
</organism>
<comment type="caution">
    <text evidence="2">The sequence shown here is derived from an EMBL/GenBank/DDBJ whole genome shotgun (WGS) entry which is preliminary data.</text>
</comment>
<accession>N6U2I7</accession>